<keyword evidence="7" id="KW-1185">Reference proteome</keyword>
<evidence type="ECO:0000313" key="6">
    <source>
        <dbReference type="EMBL" id="MCW6509881.1"/>
    </source>
</evidence>
<accession>A0AA41YYZ3</accession>
<sequence>MSYTTGNIVSGVALGLVVLVLFAGLINMLRGGSSNTSQRLMRLRVGLQFLAIVVMMTVLYFRHSG</sequence>
<protein>
    <submittedName>
        <fullName evidence="6">Twin transmembrane helix small protein</fullName>
    </submittedName>
</protein>
<evidence type="ECO:0000256" key="4">
    <source>
        <dbReference type="SAM" id="Phobius"/>
    </source>
</evidence>
<evidence type="ECO:0000256" key="3">
    <source>
        <dbReference type="ARBA" id="ARBA00023136"/>
    </source>
</evidence>
<dbReference type="NCBIfam" id="NF033233">
    <property type="entry name" value="twin_helix"/>
    <property type="match status" value="1"/>
</dbReference>
<dbReference type="Pfam" id="PF04588">
    <property type="entry name" value="HIG_1_N"/>
    <property type="match status" value="1"/>
</dbReference>
<gene>
    <name evidence="6" type="ORF">M8523_17830</name>
</gene>
<dbReference type="EMBL" id="JAMOIM010000012">
    <property type="protein sequence ID" value="MCW6509881.1"/>
    <property type="molecule type" value="Genomic_DNA"/>
</dbReference>
<dbReference type="InterPro" id="IPR007667">
    <property type="entry name" value="Hypoxia_induced_domain"/>
</dbReference>
<dbReference type="RefSeq" id="WP_282586254.1">
    <property type="nucleotide sequence ID" value="NZ_JAMOIM010000012.1"/>
</dbReference>
<dbReference type="Gene3D" id="6.10.140.1320">
    <property type="match status" value="1"/>
</dbReference>
<evidence type="ECO:0000313" key="7">
    <source>
        <dbReference type="Proteomes" id="UP001165667"/>
    </source>
</evidence>
<feature type="transmembrane region" description="Helical" evidence="4">
    <location>
        <begin position="6"/>
        <end position="29"/>
    </location>
</feature>
<keyword evidence="2 4" id="KW-1133">Transmembrane helix</keyword>
<organism evidence="6 7">
    <name type="scientific">Lichenifustis flavocetrariae</name>
    <dbReference type="NCBI Taxonomy" id="2949735"/>
    <lineage>
        <taxon>Bacteria</taxon>
        <taxon>Pseudomonadati</taxon>
        <taxon>Pseudomonadota</taxon>
        <taxon>Alphaproteobacteria</taxon>
        <taxon>Hyphomicrobiales</taxon>
        <taxon>Lichenihabitantaceae</taxon>
        <taxon>Lichenifustis</taxon>
    </lineage>
</organism>
<evidence type="ECO:0000256" key="1">
    <source>
        <dbReference type="ARBA" id="ARBA00022692"/>
    </source>
</evidence>
<comment type="caution">
    <text evidence="6">The sequence shown here is derived from an EMBL/GenBank/DDBJ whole genome shotgun (WGS) entry which is preliminary data.</text>
</comment>
<proteinExistence type="predicted"/>
<keyword evidence="1 4" id="KW-0812">Transmembrane</keyword>
<evidence type="ECO:0000259" key="5">
    <source>
        <dbReference type="PROSITE" id="PS51503"/>
    </source>
</evidence>
<dbReference type="PROSITE" id="PS51503">
    <property type="entry name" value="HIG1"/>
    <property type="match status" value="1"/>
</dbReference>
<reference evidence="6" key="1">
    <citation type="submission" date="2022-05" db="EMBL/GenBank/DDBJ databases">
        <authorList>
            <person name="Pankratov T."/>
        </authorList>
    </citation>
    <scope>NUCLEOTIDE SEQUENCE</scope>
    <source>
        <strain evidence="6">BP6-180914</strain>
    </source>
</reference>
<keyword evidence="3 4" id="KW-0472">Membrane</keyword>
<name>A0AA41YYZ3_9HYPH</name>
<dbReference type="AlphaFoldDB" id="A0AA41YYZ3"/>
<feature type="domain" description="HIG1" evidence="5">
    <location>
        <begin position="1"/>
        <end position="65"/>
    </location>
</feature>
<evidence type="ECO:0000256" key="2">
    <source>
        <dbReference type="ARBA" id="ARBA00022989"/>
    </source>
</evidence>
<feature type="transmembrane region" description="Helical" evidence="4">
    <location>
        <begin position="41"/>
        <end position="61"/>
    </location>
</feature>
<dbReference type="Proteomes" id="UP001165667">
    <property type="component" value="Unassembled WGS sequence"/>
</dbReference>